<keyword evidence="2" id="KW-1185">Reference proteome</keyword>
<keyword evidence="1" id="KW-0282">Flagellum</keyword>
<dbReference type="InterPro" id="IPR052614">
    <property type="entry name" value="CFAP65"/>
</dbReference>
<comment type="caution">
    <text evidence="1">The sequence shown here is derived from an EMBL/GenBank/DDBJ whole genome shotgun (WGS) entry which is preliminary data.</text>
</comment>
<reference evidence="1 2" key="1">
    <citation type="journal article" date="2020" name="Nature">
        <title>Six reference-quality genomes reveal evolution of bat adaptations.</title>
        <authorList>
            <person name="Jebb D."/>
            <person name="Huang Z."/>
            <person name="Pippel M."/>
            <person name="Hughes G.M."/>
            <person name="Lavrichenko K."/>
            <person name="Devanna P."/>
            <person name="Winkler S."/>
            <person name="Jermiin L.S."/>
            <person name="Skirmuntt E.C."/>
            <person name="Katzourakis A."/>
            <person name="Burkitt-Gray L."/>
            <person name="Ray D.A."/>
            <person name="Sullivan K.A.M."/>
            <person name="Roscito J.G."/>
            <person name="Kirilenko B.M."/>
            <person name="Davalos L.M."/>
            <person name="Corthals A.P."/>
            <person name="Power M.L."/>
            <person name="Jones G."/>
            <person name="Ransome R.D."/>
            <person name="Dechmann D.K.N."/>
            <person name="Locatelli A.G."/>
            <person name="Puechmaille S.J."/>
            <person name="Fedrigo O."/>
            <person name="Jarvis E.D."/>
            <person name="Hiller M."/>
            <person name="Vernes S.C."/>
            <person name="Myers E.W."/>
            <person name="Teeling E.C."/>
        </authorList>
    </citation>
    <scope>NUCLEOTIDE SEQUENCE [LARGE SCALE GENOMIC DNA]</scope>
    <source>
        <strain evidence="1">MRouAeg1</strain>
        <tissue evidence="1">Muscle</tissue>
    </source>
</reference>
<protein>
    <submittedName>
        <fullName evidence="1">Cilia and flagella associated protein 65</fullName>
    </submittedName>
</protein>
<evidence type="ECO:0000313" key="1">
    <source>
        <dbReference type="EMBL" id="KAF6494203.1"/>
    </source>
</evidence>
<proteinExistence type="predicted"/>
<keyword evidence="1" id="KW-0969">Cilium</keyword>
<dbReference type="Proteomes" id="UP000593571">
    <property type="component" value="Unassembled WGS sequence"/>
</dbReference>
<dbReference type="AlphaFoldDB" id="A0A7J8JBE5"/>
<organism evidence="1 2">
    <name type="scientific">Rousettus aegyptiacus</name>
    <name type="common">Egyptian fruit bat</name>
    <name type="synonym">Pteropus aegyptiacus</name>
    <dbReference type="NCBI Taxonomy" id="9407"/>
    <lineage>
        <taxon>Eukaryota</taxon>
        <taxon>Metazoa</taxon>
        <taxon>Chordata</taxon>
        <taxon>Craniata</taxon>
        <taxon>Vertebrata</taxon>
        <taxon>Euteleostomi</taxon>
        <taxon>Mammalia</taxon>
        <taxon>Eutheria</taxon>
        <taxon>Laurasiatheria</taxon>
        <taxon>Chiroptera</taxon>
        <taxon>Yinpterochiroptera</taxon>
        <taxon>Pteropodoidea</taxon>
        <taxon>Pteropodidae</taxon>
        <taxon>Rousettinae</taxon>
        <taxon>Rousettus</taxon>
    </lineage>
</organism>
<accession>A0A7J8JBE5</accession>
<dbReference type="EMBL" id="JACASE010000002">
    <property type="protein sequence ID" value="KAF6494203.1"/>
    <property type="molecule type" value="Genomic_DNA"/>
</dbReference>
<keyword evidence="1" id="KW-0966">Cell projection</keyword>
<dbReference type="GO" id="GO:0036126">
    <property type="term" value="C:sperm flagellum"/>
    <property type="evidence" value="ECO:0007669"/>
    <property type="project" value="TreeGrafter"/>
</dbReference>
<dbReference type="GO" id="GO:0005737">
    <property type="term" value="C:cytoplasm"/>
    <property type="evidence" value="ECO:0007669"/>
    <property type="project" value="TreeGrafter"/>
</dbReference>
<dbReference type="GO" id="GO:0007288">
    <property type="term" value="P:sperm axoneme assembly"/>
    <property type="evidence" value="ECO:0007669"/>
    <property type="project" value="TreeGrafter"/>
</dbReference>
<dbReference type="PANTHER" id="PTHR46127">
    <property type="entry name" value="CILIA- AND FLAGELLA-ASSOCIATED PROTEIN 65"/>
    <property type="match status" value="1"/>
</dbReference>
<dbReference type="PANTHER" id="PTHR46127:SF1">
    <property type="entry name" value="CILIA- AND FLAGELLA-ASSOCIATED PROTEIN 65"/>
    <property type="match status" value="1"/>
</dbReference>
<dbReference type="Gene3D" id="2.60.40.10">
    <property type="entry name" value="Immunoglobulins"/>
    <property type="match status" value="2"/>
</dbReference>
<dbReference type="InterPro" id="IPR013783">
    <property type="entry name" value="Ig-like_fold"/>
</dbReference>
<gene>
    <name evidence="1" type="ORF">HJG63_002752</name>
</gene>
<evidence type="ECO:0000313" key="2">
    <source>
        <dbReference type="Proteomes" id="UP000593571"/>
    </source>
</evidence>
<name>A0A7J8JBE5_ROUAE</name>
<sequence length="194" mass="21193">MLPTSGLLEPGQACRIKVTFQPLMAVIYNVQATCSYGGRSKQKNSIQLQAAGKCAQLLVSIRQKRPEDQDVEGSQKVLHFGSVAVGCTAERQIRLYNPSVVCVSAPFRIEMASDMLAKDQAFSCPTSYDIVTPGEKKYVSVFFHPETLDVRTMDYLSIMPSGCAAQTLLKVVGFCRGTHNPRTLHLPGTRAAHA</sequence>